<evidence type="ECO:0000313" key="4">
    <source>
        <dbReference type="Proteomes" id="UP000070138"/>
    </source>
</evidence>
<dbReference type="STRING" id="1548749.LS48_12065"/>
<proteinExistence type="predicted"/>
<dbReference type="OrthoDB" id="1398489at2"/>
<feature type="transmembrane region" description="Helical" evidence="1">
    <location>
        <begin position="12"/>
        <end position="32"/>
    </location>
</feature>
<sequence>MGNFFTKYFKENFNPLLTGLICGFYPLVFYFSNNFSAINSWEHLGFFLLFFIGIPVVVFTIASLFFKYSETLSKYRTRILFVLIIMTVATLMSQAMYLTIKKKMLLGLLIVSVLAALKMHAHYKKLLVIILLMSILPTVNCIIKIVEHEQKMEWTALPDSIENVKFIKTPNIYMIQPDGYVGRDMMESNLYNFNNPFYGWLENNGFKIYDGFRSNYPASLTSNSSMFSMKQHRFGKVLFPSIDMPNSRDIIAGNNTTITTLRNNGYKNFFIVQDEYFQQNRPKQEYDYYNLDPDEIPYFSNDNNVKKVVFNDLKAAMDTVNIEGPRFYFVEKLLPHHIHFAASKEEERDTYIEKIKEVNGWLEHTVNYISEKDPNAIVIILADHGGWVGLGSYPEMFSTEDPQQIRSIYSTLAAIKWNGHLKEGMDAELNSNVNIFRVLFSILSENPEYLKYLEEDSSYNLQNGTFSKSVRAVIDDSGNVTTN</sequence>
<keyword evidence="4" id="KW-1185">Reference proteome</keyword>
<dbReference type="Proteomes" id="UP000070138">
    <property type="component" value="Unassembled WGS sequence"/>
</dbReference>
<organism evidence="3 4">
    <name type="scientific">Aequorivita aquimaris</name>
    <dbReference type="NCBI Taxonomy" id="1548749"/>
    <lineage>
        <taxon>Bacteria</taxon>
        <taxon>Pseudomonadati</taxon>
        <taxon>Bacteroidota</taxon>
        <taxon>Flavobacteriia</taxon>
        <taxon>Flavobacteriales</taxon>
        <taxon>Flavobacteriaceae</taxon>
        <taxon>Aequorivita</taxon>
    </lineage>
</organism>
<dbReference type="InterPro" id="IPR000917">
    <property type="entry name" value="Sulfatase_N"/>
</dbReference>
<comment type="caution">
    <text evidence="3">The sequence shown here is derived from an EMBL/GenBank/DDBJ whole genome shotgun (WGS) entry which is preliminary data.</text>
</comment>
<dbReference type="Gene3D" id="3.40.720.10">
    <property type="entry name" value="Alkaline Phosphatase, subunit A"/>
    <property type="match status" value="1"/>
</dbReference>
<keyword evidence="1" id="KW-1133">Transmembrane helix</keyword>
<protein>
    <recommendedName>
        <fullName evidence="2">Sulfatase N-terminal domain-containing protein</fullName>
    </recommendedName>
</protein>
<dbReference type="EMBL" id="JRWG01000008">
    <property type="protein sequence ID" value="KXN98293.1"/>
    <property type="molecule type" value="Genomic_DNA"/>
</dbReference>
<evidence type="ECO:0000313" key="3">
    <source>
        <dbReference type="EMBL" id="KXN98293.1"/>
    </source>
</evidence>
<accession>A0A137RFN7</accession>
<dbReference type="Pfam" id="PF00884">
    <property type="entry name" value="Sulfatase"/>
    <property type="match status" value="1"/>
</dbReference>
<evidence type="ECO:0000259" key="2">
    <source>
        <dbReference type="Pfam" id="PF00884"/>
    </source>
</evidence>
<evidence type="ECO:0000256" key="1">
    <source>
        <dbReference type="SAM" id="Phobius"/>
    </source>
</evidence>
<reference evidence="3 4" key="2">
    <citation type="journal article" date="2016" name="Int. J. Syst. Evol. Microbiol.">
        <title>Vitellibacter aquimaris sp. nov., a marine bacterium isolated from seawater.</title>
        <authorList>
            <person name="Thevarajoo S."/>
            <person name="Selvaratnam C."/>
            <person name="Goh K.M."/>
            <person name="Hong K.W."/>
            <person name="Chan X.Y."/>
            <person name="Chan K.G."/>
            <person name="Chong C.S."/>
        </authorList>
    </citation>
    <scope>NUCLEOTIDE SEQUENCE [LARGE SCALE GENOMIC DNA]</scope>
    <source>
        <strain evidence="3 4">D-24</strain>
    </source>
</reference>
<feature type="domain" description="Sulfatase N-terminal" evidence="2">
    <location>
        <begin position="214"/>
        <end position="439"/>
    </location>
</feature>
<gene>
    <name evidence="3" type="ORF">LS48_12065</name>
</gene>
<feature type="transmembrane region" description="Helical" evidence="1">
    <location>
        <begin position="44"/>
        <end position="66"/>
    </location>
</feature>
<keyword evidence="1" id="KW-0812">Transmembrane</keyword>
<reference evidence="4" key="1">
    <citation type="submission" date="2014-10" db="EMBL/GenBank/DDBJ databases">
        <title>Genome sequencing of Vitellibacter sp. D-24.</title>
        <authorList>
            <person name="Thevarajoo S."/>
            <person name="Selvaratnam C."/>
            <person name="Goh K.M."/>
            <person name="Chong C.S."/>
        </authorList>
    </citation>
    <scope>NUCLEOTIDE SEQUENCE [LARGE SCALE GENOMIC DNA]</scope>
    <source>
        <strain evidence="4">D-24</strain>
    </source>
</reference>
<keyword evidence="1" id="KW-0472">Membrane</keyword>
<dbReference type="InterPro" id="IPR017850">
    <property type="entry name" value="Alkaline_phosphatase_core_sf"/>
</dbReference>
<dbReference type="SUPFAM" id="SSF53649">
    <property type="entry name" value="Alkaline phosphatase-like"/>
    <property type="match status" value="1"/>
</dbReference>
<feature type="transmembrane region" description="Helical" evidence="1">
    <location>
        <begin position="78"/>
        <end position="98"/>
    </location>
</feature>
<name>A0A137RFN7_9FLAO</name>
<dbReference type="AlphaFoldDB" id="A0A137RFN7"/>
<dbReference type="RefSeq" id="WP_062622770.1">
    <property type="nucleotide sequence ID" value="NZ_JRWG01000008.1"/>
</dbReference>